<name>A0A8J4VIF0_9ROSI</name>
<feature type="non-terminal residue" evidence="1">
    <location>
        <position position="1"/>
    </location>
</feature>
<dbReference type="AlphaFoldDB" id="A0A8J4VIF0"/>
<keyword evidence="2" id="KW-1185">Reference proteome</keyword>
<evidence type="ECO:0000313" key="1">
    <source>
        <dbReference type="EMBL" id="KAF3950156.1"/>
    </source>
</evidence>
<dbReference type="EMBL" id="JRKL02005639">
    <property type="protein sequence ID" value="KAF3950156.1"/>
    <property type="molecule type" value="Genomic_DNA"/>
</dbReference>
<reference evidence="1" key="1">
    <citation type="submission" date="2020-03" db="EMBL/GenBank/DDBJ databases">
        <title>Castanea mollissima Vanexum genome sequencing.</title>
        <authorList>
            <person name="Staton M."/>
        </authorList>
    </citation>
    <scope>NUCLEOTIDE SEQUENCE</scope>
    <source>
        <tissue evidence="1">Leaf</tissue>
    </source>
</reference>
<dbReference type="Proteomes" id="UP000737018">
    <property type="component" value="Unassembled WGS sequence"/>
</dbReference>
<proteinExistence type="predicted"/>
<gene>
    <name evidence="1" type="ORF">CMV_024050</name>
</gene>
<evidence type="ECO:0000313" key="2">
    <source>
        <dbReference type="Proteomes" id="UP000737018"/>
    </source>
</evidence>
<organism evidence="1 2">
    <name type="scientific">Castanea mollissima</name>
    <name type="common">Chinese chestnut</name>
    <dbReference type="NCBI Taxonomy" id="60419"/>
    <lineage>
        <taxon>Eukaryota</taxon>
        <taxon>Viridiplantae</taxon>
        <taxon>Streptophyta</taxon>
        <taxon>Embryophyta</taxon>
        <taxon>Tracheophyta</taxon>
        <taxon>Spermatophyta</taxon>
        <taxon>Magnoliopsida</taxon>
        <taxon>eudicotyledons</taxon>
        <taxon>Gunneridae</taxon>
        <taxon>Pentapetalae</taxon>
        <taxon>rosids</taxon>
        <taxon>fabids</taxon>
        <taxon>Fagales</taxon>
        <taxon>Fagaceae</taxon>
        <taxon>Castanea</taxon>
    </lineage>
</organism>
<accession>A0A8J4VIF0</accession>
<protein>
    <submittedName>
        <fullName evidence="1">Uncharacterized protein</fullName>
    </submittedName>
</protein>
<comment type="caution">
    <text evidence="1">The sequence shown here is derived from an EMBL/GenBank/DDBJ whole genome shotgun (WGS) entry which is preliminary data.</text>
</comment>
<sequence>VLSEIERGRDPRQRRCVRSVVELGCLRGFFVIFLRVRLFAAASVFGASEGGGGAAALALEVSDDALVNDGAGGVGWGGLEFELGLDRGNWIPKGSLSQVSTTHTRPQHLLFSEGEQSQTFPENLRWSRLLDVVAYSETFTRFWSWGEVDFAAPRSLRGL</sequence>